<gene>
    <name evidence="1" type="ORF">M9458_001280</name>
</gene>
<protein>
    <submittedName>
        <fullName evidence="1">Uncharacterized protein</fullName>
    </submittedName>
</protein>
<proteinExistence type="predicted"/>
<accession>A0ABD0RZP6</accession>
<dbReference type="Proteomes" id="UP001529510">
    <property type="component" value="Unassembled WGS sequence"/>
</dbReference>
<feature type="non-terminal residue" evidence="1">
    <location>
        <position position="1"/>
    </location>
</feature>
<organism evidence="1 2">
    <name type="scientific">Cirrhinus mrigala</name>
    <name type="common">Mrigala</name>
    <dbReference type="NCBI Taxonomy" id="683832"/>
    <lineage>
        <taxon>Eukaryota</taxon>
        <taxon>Metazoa</taxon>
        <taxon>Chordata</taxon>
        <taxon>Craniata</taxon>
        <taxon>Vertebrata</taxon>
        <taxon>Euteleostomi</taxon>
        <taxon>Actinopterygii</taxon>
        <taxon>Neopterygii</taxon>
        <taxon>Teleostei</taxon>
        <taxon>Ostariophysi</taxon>
        <taxon>Cypriniformes</taxon>
        <taxon>Cyprinidae</taxon>
        <taxon>Labeoninae</taxon>
        <taxon>Labeonini</taxon>
        <taxon>Cirrhinus</taxon>
    </lineage>
</organism>
<keyword evidence="2" id="KW-1185">Reference proteome</keyword>
<dbReference type="EMBL" id="JAMKFB020000001">
    <property type="protein sequence ID" value="KAL0203262.1"/>
    <property type="molecule type" value="Genomic_DNA"/>
</dbReference>
<reference evidence="1 2" key="1">
    <citation type="submission" date="2024-05" db="EMBL/GenBank/DDBJ databases">
        <title>Genome sequencing and assembly of Indian major carp, Cirrhinus mrigala (Hamilton, 1822).</title>
        <authorList>
            <person name="Mohindra V."/>
            <person name="Chowdhury L.M."/>
            <person name="Lal K."/>
            <person name="Jena J.K."/>
        </authorList>
    </citation>
    <scope>NUCLEOTIDE SEQUENCE [LARGE SCALE GENOMIC DNA]</scope>
    <source>
        <strain evidence="1">CM1030</strain>
        <tissue evidence="1">Blood</tissue>
    </source>
</reference>
<dbReference type="AlphaFoldDB" id="A0ABD0RZP6"/>
<evidence type="ECO:0000313" key="2">
    <source>
        <dbReference type="Proteomes" id="UP001529510"/>
    </source>
</evidence>
<evidence type="ECO:0000313" key="1">
    <source>
        <dbReference type="EMBL" id="KAL0203262.1"/>
    </source>
</evidence>
<sequence length="112" mass="10689">DGVGAAVVVVGAVAKDIRVVVGVTVVEASVDSATVVGATSVARDAENTGKVVGFTSAVIGASVVKDGAVAEAAFVAVEGAVVLGEDMSMVVGVKSMVVEAAVSVATGDDTAV</sequence>
<comment type="caution">
    <text evidence="1">The sequence shown here is derived from an EMBL/GenBank/DDBJ whole genome shotgun (WGS) entry which is preliminary data.</text>
</comment>
<name>A0ABD0RZP6_CIRMR</name>